<dbReference type="RefSeq" id="WP_015179647.1">
    <property type="nucleotide sequence ID" value="NC_019730.1"/>
</dbReference>
<dbReference type="EMBL" id="CP003616">
    <property type="protein sequence ID" value="AFZ10669.1"/>
    <property type="molecule type" value="Genomic_DNA"/>
</dbReference>
<protein>
    <submittedName>
        <fullName evidence="3">Helix-turn-helix domain protein</fullName>
    </submittedName>
</protein>
<keyword evidence="3" id="KW-0614">Plasmid</keyword>
<reference evidence="3 4" key="1">
    <citation type="submission" date="2012-05" db="EMBL/GenBank/DDBJ databases">
        <title>Finished plasmid 2 of genome of Oscillatoria sp. PCC 7112.</title>
        <authorList>
            <consortium name="US DOE Joint Genome Institute"/>
            <person name="Gugger M."/>
            <person name="Coursin T."/>
            <person name="Rippka R."/>
            <person name="Tandeau De Marsac N."/>
            <person name="Huntemann M."/>
            <person name="Wei C.-L."/>
            <person name="Han J."/>
            <person name="Detter J.C."/>
            <person name="Han C."/>
            <person name="Tapia R."/>
            <person name="Davenport K."/>
            <person name="Daligault H."/>
            <person name="Erkkila T."/>
            <person name="Gu W."/>
            <person name="Munk A.C.C."/>
            <person name="Teshima H."/>
            <person name="Xu Y."/>
            <person name="Chain P."/>
            <person name="Chen A."/>
            <person name="Krypides N."/>
            <person name="Mavromatis K."/>
            <person name="Markowitz V."/>
            <person name="Szeto E."/>
            <person name="Ivanova N."/>
            <person name="Mikhailova N."/>
            <person name="Ovchinnikova G."/>
            <person name="Pagani I."/>
            <person name="Pati A."/>
            <person name="Goodwin L."/>
            <person name="Peters L."/>
            <person name="Pitluck S."/>
            <person name="Woyke T."/>
            <person name="Kerfeld C."/>
        </authorList>
    </citation>
    <scope>NUCLEOTIDE SEQUENCE [LARGE SCALE GENOMIC DNA]</scope>
    <source>
        <strain evidence="3 4">PCC 7112</strain>
        <plasmid evidence="3 4">pOSC7112.02</plasmid>
    </source>
</reference>
<dbReference type="KEGG" id="oni:Osc7112_6534"/>
<dbReference type="InterPro" id="IPR010982">
    <property type="entry name" value="Lambda_DNA-bd_dom_sf"/>
</dbReference>
<accession>K9VSW5</accession>
<proteinExistence type="predicted"/>
<name>K9VSW5_9CYAN</name>
<feature type="domain" description="HTH cro/C1-type" evidence="2">
    <location>
        <begin position="396"/>
        <end position="435"/>
    </location>
</feature>
<dbReference type="Gene3D" id="1.10.260.40">
    <property type="entry name" value="lambda repressor-like DNA-binding domains"/>
    <property type="match status" value="1"/>
</dbReference>
<sequence>MSDSTSSESLAEVRDTPDKPITEPRLYQSRPIAPVATPPPMVSSLHAQLRTDLWQEYPSGVGYFQHRAKGNPNNIIEHYIASPGDITLLPLDEAMQIIDRFGLTAAKLHLIFAAHIMRQEEPWKSLFTLEGSDLIKEMGWDKRTDLPVSQKLNEIAKTAYALGCLAIKATWVEGKHRKGGIRASVDTSRMWNVQIQLTGQQNLEGKIEHPDEIYITVQPGLWTHAFLNKAGYFAKEALYQFGYLAQDILKIDAYHDEMALRLALHLTMESRFHTSGIYKVETLLKALLPQTVIDLARSDRKQTYKVTKNWNRTLEVLLKLKRGFQIEFDEETYPEWLRPGSKYRKKIGYFDTLLAAKITIHPPVPIAKLLATKAELKQLGPRMKESPKPKLTSNEIKEARVAKGWSQAQLAGWLGMSQRYVSMLERGERIPAPELESQIWHLLSISD</sequence>
<geneLocation type="plasmid" evidence="3 4">
    <name>pOSC7112.02</name>
</geneLocation>
<feature type="region of interest" description="Disordered" evidence="1">
    <location>
        <begin position="1"/>
        <end position="34"/>
    </location>
</feature>
<evidence type="ECO:0000256" key="1">
    <source>
        <dbReference type="SAM" id="MobiDB-lite"/>
    </source>
</evidence>
<feature type="compositionally biased region" description="Basic and acidic residues" evidence="1">
    <location>
        <begin position="11"/>
        <end position="22"/>
    </location>
</feature>
<evidence type="ECO:0000259" key="2">
    <source>
        <dbReference type="PROSITE" id="PS50943"/>
    </source>
</evidence>
<dbReference type="SMART" id="SM00530">
    <property type="entry name" value="HTH_XRE"/>
    <property type="match status" value="1"/>
</dbReference>
<dbReference type="AlphaFoldDB" id="K9VSW5"/>
<evidence type="ECO:0000313" key="4">
    <source>
        <dbReference type="Proteomes" id="UP000010478"/>
    </source>
</evidence>
<dbReference type="Pfam" id="PF01381">
    <property type="entry name" value="HTH_3"/>
    <property type="match status" value="1"/>
</dbReference>
<dbReference type="PATRIC" id="fig|179408.3.peg.7820"/>
<gene>
    <name evidence="3" type="ORF">Osc7112_6534</name>
</gene>
<evidence type="ECO:0000313" key="3">
    <source>
        <dbReference type="EMBL" id="AFZ10669.1"/>
    </source>
</evidence>
<organism evidence="3 4">
    <name type="scientific">Phormidium nigroviride PCC 7112</name>
    <dbReference type="NCBI Taxonomy" id="179408"/>
    <lineage>
        <taxon>Bacteria</taxon>
        <taxon>Bacillati</taxon>
        <taxon>Cyanobacteriota</taxon>
        <taxon>Cyanophyceae</taxon>
        <taxon>Oscillatoriophycideae</taxon>
        <taxon>Oscillatoriales</taxon>
        <taxon>Oscillatoriaceae</taxon>
        <taxon>Phormidium</taxon>
    </lineage>
</organism>
<dbReference type="Proteomes" id="UP000010478">
    <property type="component" value="Plasmid pOSC7112.02"/>
</dbReference>
<dbReference type="HOGENOM" id="CLU_029905_0_0_3"/>
<dbReference type="SUPFAM" id="SSF47413">
    <property type="entry name" value="lambda repressor-like DNA-binding domains"/>
    <property type="match status" value="1"/>
</dbReference>
<dbReference type="InterPro" id="IPR001387">
    <property type="entry name" value="Cro/C1-type_HTH"/>
</dbReference>
<dbReference type="OrthoDB" id="436965at2"/>
<dbReference type="CDD" id="cd00093">
    <property type="entry name" value="HTH_XRE"/>
    <property type="match status" value="1"/>
</dbReference>
<dbReference type="PROSITE" id="PS50943">
    <property type="entry name" value="HTH_CROC1"/>
    <property type="match status" value="1"/>
</dbReference>
<keyword evidence="4" id="KW-1185">Reference proteome</keyword>
<dbReference type="GO" id="GO:0003677">
    <property type="term" value="F:DNA binding"/>
    <property type="evidence" value="ECO:0007669"/>
    <property type="project" value="InterPro"/>
</dbReference>